<feature type="transmembrane region" description="Helical" evidence="7">
    <location>
        <begin position="250"/>
        <end position="271"/>
    </location>
</feature>
<feature type="transmembrane region" description="Helical" evidence="7">
    <location>
        <begin position="221"/>
        <end position="244"/>
    </location>
</feature>
<organism evidence="8 9">
    <name type="scientific">Ruthenibacterium lactatiformans</name>
    <dbReference type="NCBI Taxonomy" id="1550024"/>
    <lineage>
        <taxon>Bacteria</taxon>
        <taxon>Bacillati</taxon>
        <taxon>Bacillota</taxon>
        <taxon>Clostridia</taxon>
        <taxon>Eubacteriales</taxon>
        <taxon>Oscillospiraceae</taxon>
        <taxon>Ruthenibacterium</taxon>
    </lineage>
</organism>
<feature type="transmembrane region" description="Helical" evidence="7">
    <location>
        <begin position="47"/>
        <end position="65"/>
    </location>
</feature>
<feature type="transmembrane region" description="Helical" evidence="7">
    <location>
        <begin position="85"/>
        <end position="112"/>
    </location>
</feature>
<dbReference type="InterPro" id="IPR000515">
    <property type="entry name" value="MetI-like"/>
</dbReference>
<dbReference type="RefSeq" id="WP_155201198.1">
    <property type="nucleotide sequence ID" value="NZ_WMZL01000006.1"/>
</dbReference>
<evidence type="ECO:0000256" key="7">
    <source>
        <dbReference type="RuleBase" id="RU363032"/>
    </source>
</evidence>
<comment type="caution">
    <text evidence="8">The sequence shown here is derived from an EMBL/GenBank/DDBJ whole genome shotgun (WGS) entry which is preliminary data.</text>
</comment>
<keyword evidence="3" id="KW-1003">Cell membrane</keyword>
<dbReference type="PANTHER" id="PTHR43744:SF9">
    <property type="entry name" value="POLYGALACTURONAN_RHAMNOGALACTURONAN TRANSPORT SYSTEM PERMEASE PROTEIN YTCP"/>
    <property type="match status" value="1"/>
</dbReference>
<evidence type="ECO:0000313" key="8">
    <source>
        <dbReference type="EMBL" id="MTS50870.1"/>
    </source>
</evidence>
<gene>
    <name evidence="8" type="ORF">GMD52_04855</name>
</gene>
<evidence type="ECO:0000256" key="5">
    <source>
        <dbReference type="ARBA" id="ARBA00022989"/>
    </source>
</evidence>
<reference evidence="8 9" key="1">
    <citation type="journal article" date="2019" name="Nat. Med.">
        <title>A library of human gut bacterial isolates paired with longitudinal multiomics data enables mechanistic microbiome research.</title>
        <authorList>
            <person name="Poyet M."/>
            <person name="Groussin M."/>
            <person name="Gibbons S.M."/>
            <person name="Avila-Pacheco J."/>
            <person name="Jiang X."/>
            <person name="Kearney S.M."/>
            <person name="Perrotta A.R."/>
            <person name="Berdy B."/>
            <person name="Zhao S."/>
            <person name="Lieberman T.D."/>
            <person name="Swanson P.K."/>
            <person name="Smith M."/>
            <person name="Roesemann S."/>
            <person name="Alexander J.E."/>
            <person name="Rich S.A."/>
            <person name="Livny J."/>
            <person name="Vlamakis H."/>
            <person name="Clish C."/>
            <person name="Bullock K."/>
            <person name="Deik A."/>
            <person name="Scott J."/>
            <person name="Pierce K.A."/>
            <person name="Xavier R.J."/>
            <person name="Alm E.J."/>
        </authorList>
    </citation>
    <scope>NUCLEOTIDE SEQUENCE [LARGE SCALE GENOMIC DNA]</scope>
    <source>
        <strain evidence="8 9">BIOML-A7</strain>
    </source>
</reference>
<feature type="transmembrane region" description="Helical" evidence="7">
    <location>
        <begin position="292"/>
        <end position="317"/>
    </location>
</feature>
<keyword evidence="6 7" id="KW-0472">Membrane</keyword>
<dbReference type="CDD" id="cd06261">
    <property type="entry name" value="TM_PBP2"/>
    <property type="match status" value="1"/>
</dbReference>
<comment type="subcellular location">
    <subcellularLocation>
        <location evidence="1 7">Cell membrane</location>
        <topology evidence="1 7">Multi-pass membrane protein</topology>
    </subcellularLocation>
</comment>
<dbReference type="AlphaFoldDB" id="A0A6I3QLJ6"/>
<keyword evidence="4 7" id="KW-0812">Transmembrane</keyword>
<keyword evidence="2 7" id="KW-0813">Transport</keyword>
<protein>
    <submittedName>
        <fullName evidence="8">ABC transporter permease subunit</fullName>
    </submittedName>
</protein>
<dbReference type="PANTHER" id="PTHR43744">
    <property type="entry name" value="ABC TRANSPORTER PERMEASE PROTEIN MG189-RELATED-RELATED"/>
    <property type="match status" value="1"/>
</dbReference>
<proteinExistence type="inferred from homology"/>
<evidence type="ECO:0000256" key="3">
    <source>
        <dbReference type="ARBA" id="ARBA00022475"/>
    </source>
</evidence>
<feature type="transmembrane region" description="Helical" evidence="7">
    <location>
        <begin position="367"/>
        <end position="388"/>
    </location>
</feature>
<dbReference type="InterPro" id="IPR035906">
    <property type="entry name" value="MetI-like_sf"/>
</dbReference>
<evidence type="ECO:0000256" key="1">
    <source>
        <dbReference type="ARBA" id="ARBA00004651"/>
    </source>
</evidence>
<comment type="similarity">
    <text evidence="7">Belongs to the binding-protein-dependent transport system permease family.</text>
</comment>
<dbReference type="PROSITE" id="PS50928">
    <property type="entry name" value="ABC_TM1"/>
    <property type="match status" value="1"/>
</dbReference>
<dbReference type="GO" id="GO:0005886">
    <property type="term" value="C:plasma membrane"/>
    <property type="evidence" value="ECO:0007669"/>
    <property type="project" value="UniProtKB-SubCell"/>
</dbReference>
<sequence>MMKQRQKDLAGPADVLRLVATICSIACFAVPVVFAKLPEMAVEALHITAYGLWIVLAIEASVQLFRMEPDVRRHYLKLHKSDLIFCMATVVCLPLSLITGNFGLGAIVLIKLPGALLPFNDEKVFQVIVNIITTLLIVLYIFPFFNVIAVSLSSPDQIVNLLPKKIDWYSVKYVLKDEGFFRAMCVSVIVTLLGTTFSVVSMAMAAYPLSKPHMPFRRTMMMFFVIVMLFTGGMAPNMLLMNYLKLNNTIWALIFPSVVQVFYLILLKGFFEDVPEELEESARLDGANNYTILFRIVFPVAAPMVATVAFFTMISYWNNINNSILYITSNQSIYPLPMYIRNFLNRSPMEVAMTNPTLVSYWDNVKMSYVLFSIIPVLMVYPFTFKYLKNGVAMGAVKG</sequence>
<feature type="transmembrane region" description="Helical" evidence="7">
    <location>
        <begin position="15"/>
        <end position="35"/>
    </location>
</feature>
<name>A0A6I3QLJ6_9FIRM</name>
<dbReference type="GO" id="GO:0055085">
    <property type="term" value="P:transmembrane transport"/>
    <property type="evidence" value="ECO:0007669"/>
    <property type="project" value="InterPro"/>
</dbReference>
<evidence type="ECO:0000256" key="2">
    <source>
        <dbReference type="ARBA" id="ARBA00022448"/>
    </source>
</evidence>
<dbReference type="Pfam" id="PF00528">
    <property type="entry name" value="BPD_transp_1"/>
    <property type="match status" value="1"/>
</dbReference>
<evidence type="ECO:0000256" key="4">
    <source>
        <dbReference type="ARBA" id="ARBA00022692"/>
    </source>
</evidence>
<dbReference type="EMBL" id="WMZR01000005">
    <property type="protein sequence ID" value="MTS50870.1"/>
    <property type="molecule type" value="Genomic_DNA"/>
</dbReference>
<dbReference type="Proteomes" id="UP000449193">
    <property type="component" value="Unassembled WGS sequence"/>
</dbReference>
<evidence type="ECO:0000256" key="6">
    <source>
        <dbReference type="ARBA" id="ARBA00023136"/>
    </source>
</evidence>
<feature type="transmembrane region" description="Helical" evidence="7">
    <location>
        <begin position="180"/>
        <end position="209"/>
    </location>
</feature>
<feature type="transmembrane region" description="Helical" evidence="7">
    <location>
        <begin position="124"/>
        <end position="145"/>
    </location>
</feature>
<keyword evidence="5 7" id="KW-1133">Transmembrane helix</keyword>
<evidence type="ECO:0000313" key="9">
    <source>
        <dbReference type="Proteomes" id="UP000449193"/>
    </source>
</evidence>
<dbReference type="Gene3D" id="1.10.3720.10">
    <property type="entry name" value="MetI-like"/>
    <property type="match status" value="1"/>
</dbReference>
<accession>A0A6I3QLJ6</accession>
<dbReference type="SUPFAM" id="SSF161098">
    <property type="entry name" value="MetI-like"/>
    <property type="match status" value="1"/>
</dbReference>